<dbReference type="SUPFAM" id="SSF103088">
    <property type="entry name" value="OmpA-like"/>
    <property type="match status" value="1"/>
</dbReference>
<evidence type="ECO:0000256" key="1">
    <source>
        <dbReference type="ARBA" id="ARBA00004442"/>
    </source>
</evidence>
<evidence type="ECO:0000259" key="6">
    <source>
        <dbReference type="PROSITE" id="PS51123"/>
    </source>
</evidence>
<keyword evidence="3" id="KW-0998">Cell outer membrane</keyword>
<evidence type="ECO:0000256" key="5">
    <source>
        <dbReference type="SAM" id="SignalP"/>
    </source>
</evidence>
<keyword evidence="8" id="KW-1185">Reference proteome</keyword>
<dbReference type="Pfam" id="PF00691">
    <property type="entry name" value="OmpA"/>
    <property type="match status" value="1"/>
</dbReference>
<dbReference type="Gene3D" id="3.30.1330.60">
    <property type="entry name" value="OmpA-like domain"/>
    <property type="match status" value="1"/>
</dbReference>
<organism evidence="7 8">
    <name type="scientific">Shimia marina</name>
    <dbReference type="NCBI Taxonomy" id="321267"/>
    <lineage>
        <taxon>Bacteria</taxon>
        <taxon>Pseudomonadati</taxon>
        <taxon>Pseudomonadota</taxon>
        <taxon>Alphaproteobacteria</taxon>
        <taxon>Rhodobacterales</taxon>
        <taxon>Roseobacteraceae</taxon>
    </lineage>
</organism>
<accession>A0A0P1F9W0</accession>
<dbReference type="PANTHER" id="PTHR30329">
    <property type="entry name" value="STATOR ELEMENT OF FLAGELLAR MOTOR COMPLEX"/>
    <property type="match status" value="1"/>
</dbReference>
<dbReference type="PROSITE" id="PS01068">
    <property type="entry name" value="OMPA_1"/>
    <property type="match status" value="1"/>
</dbReference>
<name>A0A0P1F9W0_9RHOB</name>
<keyword evidence="5" id="KW-0732">Signal</keyword>
<dbReference type="Proteomes" id="UP000054823">
    <property type="component" value="Unassembled WGS sequence"/>
</dbReference>
<evidence type="ECO:0000256" key="3">
    <source>
        <dbReference type="ARBA" id="ARBA00023237"/>
    </source>
</evidence>
<dbReference type="CDD" id="cd07185">
    <property type="entry name" value="OmpA_C-like"/>
    <property type="match status" value="1"/>
</dbReference>
<dbReference type="EMBL" id="CYPW01000017">
    <property type="protein sequence ID" value="CUH52496.1"/>
    <property type="molecule type" value="Genomic_DNA"/>
</dbReference>
<dbReference type="OrthoDB" id="9792021at2"/>
<feature type="domain" description="OmpA-like" evidence="6">
    <location>
        <begin position="73"/>
        <end position="191"/>
    </location>
</feature>
<evidence type="ECO:0000313" key="8">
    <source>
        <dbReference type="Proteomes" id="UP000054823"/>
    </source>
</evidence>
<feature type="chain" id="PRO_5006062421" evidence="5">
    <location>
        <begin position="22"/>
        <end position="195"/>
    </location>
</feature>
<dbReference type="InterPro" id="IPR006690">
    <property type="entry name" value="OMPA-like_CS"/>
</dbReference>
<proteinExistence type="predicted"/>
<evidence type="ECO:0000313" key="7">
    <source>
        <dbReference type="EMBL" id="CUH52496.1"/>
    </source>
</evidence>
<dbReference type="PANTHER" id="PTHR30329:SF21">
    <property type="entry name" value="LIPOPROTEIN YIAD-RELATED"/>
    <property type="match status" value="1"/>
</dbReference>
<dbReference type="PRINTS" id="PR01021">
    <property type="entry name" value="OMPADOMAIN"/>
</dbReference>
<keyword evidence="2 4" id="KW-0472">Membrane</keyword>
<comment type="subcellular location">
    <subcellularLocation>
        <location evidence="1">Cell outer membrane</location>
    </subcellularLocation>
</comment>
<gene>
    <name evidence="7" type="primary">ompA</name>
    <name evidence="7" type="ORF">SHM7688_01942</name>
</gene>
<reference evidence="7 8" key="1">
    <citation type="submission" date="2015-09" db="EMBL/GenBank/DDBJ databases">
        <authorList>
            <consortium name="Swine Surveillance"/>
        </authorList>
    </citation>
    <scope>NUCLEOTIDE SEQUENCE [LARGE SCALE GENOMIC DNA]</scope>
    <source>
        <strain evidence="7 8">CECT 7688</strain>
    </source>
</reference>
<feature type="signal peptide" evidence="5">
    <location>
        <begin position="1"/>
        <end position="21"/>
    </location>
</feature>
<dbReference type="AlphaFoldDB" id="A0A0P1F9W0"/>
<sequence>MFRVLVLPLFLSLFLSSAGFCTPPELPVTADRCAIHFALTGIVDEGCVAPDVATLGAARRLPPAGFDRGAAGLDSVPQEQGYFIRFPFNSADLTAEYQAHLERLGQILAAPKLAQHCIKLVGHADSVGGPAFNMRLSQQRAQTVANVLVAGSQVARARIATEGRGERALIGGIPGPHPLNRRVEIMVRRAGDDPC</sequence>
<protein>
    <submittedName>
        <fullName evidence="7">Outer membrane protein P5</fullName>
    </submittedName>
</protein>
<dbReference type="PROSITE" id="PS51123">
    <property type="entry name" value="OMPA_2"/>
    <property type="match status" value="1"/>
</dbReference>
<evidence type="ECO:0000256" key="2">
    <source>
        <dbReference type="ARBA" id="ARBA00023136"/>
    </source>
</evidence>
<dbReference type="InterPro" id="IPR036737">
    <property type="entry name" value="OmpA-like_sf"/>
</dbReference>
<dbReference type="STRING" id="321267.SHM7688_01942"/>
<dbReference type="InterPro" id="IPR006665">
    <property type="entry name" value="OmpA-like"/>
</dbReference>
<dbReference type="InterPro" id="IPR006664">
    <property type="entry name" value="OMP_bac"/>
</dbReference>
<evidence type="ECO:0000256" key="4">
    <source>
        <dbReference type="PROSITE-ProRule" id="PRU00473"/>
    </source>
</evidence>
<dbReference type="InterPro" id="IPR050330">
    <property type="entry name" value="Bact_OuterMem_StrucFunc"/>
</dbReference>
<dbReference type="GO" id="GO:0009279">
    <property type="term" value="C:cell outer membrane"/>
    <property type="evidence" value="ECO:0007669"/>
    <property type="project" value="UniProtKB-SubCell"/>
</dbReference>